<reference evidence="3" key="1">
    <citation type="journal article" date="2021" name="Front. Microbiol.">
        <title>Comprehensive Comparative Genomics and Phenotyping of Methylobacterium Species.</title>
        <authorList>
            <person name="Alessa O."/>
            <person name="Ogura Y."/>
            <person name="Fujitani Y."/>
            <person name="Takami H."/>
            <person name="Hayashi T."/>
            <person name="Sahin N."/>
            <person name="Tani A."/>
        </authorList>
    </citation>
    <scope>NUCLEOTIDE SEQUENCE</scope>
    <source>
        <strain evidence="3">DSM 23632</strain>
    </source>
</reference>
<dbReference type="Proteomes" id="UP001055057">
    <property type="component" value="Unassembled WGS sequence"/>
</dbReference>
<keyword evidence="4" id="KW-1185">Reference proteome</keyword>
<feature type="chain" id="PRO_5046260415" evidence="2">
    <location>
        <begin position="21"/>
        <end position="94"/>
    </location>
</feature>
<dbReference type="PROSITE" id="PS51257">
    <property type="entry name" value="PROKAR_LIPOPROTEIN"/>
    <property type="match status" value="1"/>
</dbReference>
<evidence type="ECO:0000256" key="2">
    <source>
        <dbReference type="SAM" id="SignalP"/>
    </source>
</evidence>
<sequence length="94" mass="9442">MRAISLGLALLALTSGGAAAACRCACLDGEMRSVCNGPLDPPALCDRLCPLSVRPPSIRAPGAPPEIPGDVLSDDADPSLPTGGAPTQQPLQPQ</sequence>
<feature type="signal peptide" evidence="2">
    <location>
        <begin position="1"/>
        <end position="20"/>
    </location>
</feature>
<comment type="caution">
    <text evidence="3">The sequence shown here is derived from an EMBL/GenBank/DDBJ whole genome shotgun (WGS) entry which is preliminary data.</text>
</comment>
<feature type="compositionally biased region" description="Polar residues" evidence="1">
    <location>
        <begin position="85"/>
        <end position="94"/>
    </location>
</feature>
<name>A0ABQ4U498_9HYPH</name>
<feature type="region of interest" description="Disordered" evidence="1">
    <location>
        <begin position="56"/>
        <end position="94"/>
    </location>
</feature>
<reference evidence="3" key="2">
    <citation type="submission" date="2021-08" db="EMBL/GenBank/DDBJ databases">
        <authorList>
            <person name="Tani A."/>
            <person name="Ola A."/>
            <person name="Ogura Y."/>
            <person name="Katsura K."/>
            <person name="Hayashi T."/>
        </authorList>
    </citation>
    <scope>NUCLEOTIDE SEQUENCE</scope>
    <source>
        <strain evidence="3">DSM 23632</strain>
    </source>
</reference>
<evidence type="ECO:0000313" key="4">
    <source>
        <dbReference type="Proteomes" id="UP001055057"/>
    </source>
</evidence>
<keyword evidence="2" id="KW-0732">Signal</keyword>
<evidence type="ECO:0000313" key="3">
    <source>
        <dbReference type="EMBL" id="GJE61714.1"/>
    </source>
</evidence>
<dbReference type="RefSeq" id="WP_238184276.1">
    <property type="nucleotide sequence ID" value="NZ_BPRB01000240.1"/>
</dbReference>
<dbReference type="EMBL" id="BPRB01000240">
    <property type="protein sequence ID" value="GJE61714.1"/>
    <property type="molecule type" value="Genomic_DNA"/>
</dbReference>
<proteinExistence type="predicted"/>
<evidence type="ECO:0000256" key="1">
    <source>
        <dbReference type="SAM" id="MobiDB-lite"/>
    </source>
</evidence>
<organism evidence="3 4">
    <name type="scientific">Methylobacterium trifolii</name>
    <dbReference type="NCBI Taxonomy" id="1003092"/>
    <lineage>
        <taxon>Bacteria</taxon>
        <taxon>Pseudomonadati</taxon>
        <taxon>Pseudomonadota</taxon>
        <taxon>Alphaproteobacteria</taxon>
        <taxon>Hyphomicrobiales</taxon>
        <taxon>Methylobacteriaceae</taxon>
        <taxon>Methylobacterium</taxon>
    </lineage>
</organism>
<protein>
    <submittedName>
        <fullName evidence="3">Uncharacterized protein</fullName>
    </submittedName>
</protein>
<accession>A0ABQ4U498</accession>
<gene>
    <name evidence="3" type="ORF">MPOCJGCO_3838</name>
</gene>